<protein>
    <submittedName>
        <fullName evidence="1">Uncharacterized protein</fullName>
    </submittedName>
</protein>
<sequence length="125" mass="14115">MLPYDSFLIDGPWLLSIGWILGKILNKLVEDADTRNTAGRRLSFATLAIFYVTSISLYFNLEWTRWIWEIGGAESGRDWMINSGVFNFDHENVTGKGHVIAALLFATYPVWLKAGFKLAGNKEKG</sequence>
<organism evidence="1 2">
    <name type="scientific">Candidatus Anoxymicrobium japonicum</name>
    <dbReference type="NCBI Taxonomy" id="2013648"/>
    <lineage>
        <taxon>Bacteria</taxon>
        <taxon>Bacillati</taxon>
        <taxon>Actinomycetota</taxon>
        <taxon>Candidatus Geothermincolia</taxon>
        <taxon>Candidatus Geothermincolales</taxon>
        <taxon>Candidatus Anoxymicrobiaceae</taxon>
        <taxon>Candidatus Anoxymicrobium</taxon>
    </lineage>
</organism>
<proteinExistence type="predicted"/>
<accession>A0A2N3G484</accession>
<dbReference type="EMBL" id="PHEX01000080">
    <property type="protein sequence ID" value="PKQ27540.1"/>
    <property type="molecule type" value="Genomic_DNA"/>
</dbReference>
<dbReference type="AlphaFoldDB" id="A0A2N3G484"/>
<reference evidence="1 2" key="1">
    <citation type="journal article" date="2017" name="ISME J.">
        <title>Potential for microbial H2 and metal transformations associated with novel bacteria and archaea in deep terrestrial subsurface sediments.</title>
        <authorList>
            <person name="Hernsdorf A.W."/>
            <person name="Amano Y."/>
            <person name="Miyakawa K."/>
            <person name="Ise K."/>
            <person name="Suzuki Y."/>
            <person name="Anantharaman K."/>
            <person name="Probst A."/>
            <person name="Burstein D."/>
            <person name="Thomas B.C."/>
            <person name="Banfield J.F."/>
        </authorList>
    </citation>
    <scope>NUCLEOTIDE SEQUENCE [LARGE SCALE GENOMIC DNA]</scope>
    <source>
        <strain evidence="1">HGW-Actinobacteria-3</strain>
    </source>
</reference>
<name>A0A2N3G484_9ACTN</name>
<comment type="caution">
    <text evidence="1">The sequence shown here is derived from an EMBL/GenBank/DDBJ whole genome shotgun (WGS) entry which is preliminary data.</text>
</comment>
<evidence type="ECO:0000313" key="1">
    <source>
        <dbReference type="EMBL" id="PKQ27540.1"/>
    </source>
</evidence>
<evidence type="ECO:0000313" key="2">
    <source>
        <dbReference type="Proteomes" id="UP000233654"/>
    </source>
</evidence>
<gene>
    <name evidence="1" type="ORF">CVT63_07415</name>
</gene>
<dbReference type="Proteomes" id="UP000233654">
    <property type="component" value="Unassembled WGS sequence"/>
</dbReference>